<dbReference type="NCBIfam" id="TIGR01843">
    <property type="entry name" value="type_I_hlyD"/>
    <property type="match status" value="1"/>
</dbReference>
<proteinExistence type="inferred from homology"/>
<name>A0A832PMP7_9RHOB</name>
<feature type="transmembrane region" description="Helical" evidence="9">
    <location>
        <begin position="22"/>
        <end position="42"/>
    </location>
</feature>
<keyword evidence="6 9" id="KW-0812">Transmembrane</keyword>
<comment type="caution">
    <text evidence="13">The sequence shown here is derived from an EMBL/GenBank/DDBJ whole genome shotgun (WGS) entry which is preliminary data.</text>
</comment>
<evidence type="ECO:0000256" key="2">
    <source>
        <dbReference type="ARBA" id="ARBA00009477"/>
    </source>
</evidence>
<dbReference type="EMBL" id="DULP01000143">
    <property type="protein sequence ID" value="HHW34374.1"/>
    <property type="molecule type" value="Genomic_DNA"/>
</dbReference>
<gene>
    <name evidence="13" type="ORF">GXX24_09600</name>
</gene>
<evidence type="ECO:0000256" key="10">
    <source>
        <dbReference type="SAM" id="Coils"/>
    </source>
</evidence>
<evidence type="ECO:0000256" key="8">
    <source>
        <dbReference type="ARBA" id="ARBA00023136"/>
    </source>
</evidence>
<reference evidence="13 14" key="1">
    <citation type="journal article" date="2020" name="Biotechnol. Biofuels">
        <title>New insights from the biogas microbiome by comprehensive genome-resolved metagenomics of nearly 1600 species originating from multiple anaerobic digesters.</title>
        <authorList>
            <person name="Campanaro S."/>
            <person name="Treu L."/>
            <person name="Rodriguez-R L.M."/>
            <person name="Kovalovszki A."/>
            <person name="Ziels R.M."/>
            <person name="Maus I."/>
            <person name="Zhu X."/>
            <person name="Kougias P.G."/>
            <person name="Basile A."/>
            <person name="Luo G."/>
            <person name="Schluter A."/>
            <person name="Konstantinidis K.T."/>
            <person name="Angelidaki I."/>
        </authorList>
    </citation>
    <scope>NUCLEOTIDE SEQUENCE [LARGE SCALE GENOMIC DNA]</scope>
    <source>
        <strain evidence="13">AS04akNAM_125</strain>
    </source>
</reference>
<keyword evidence="8 9" id="KW-0472">Membrane</keyword>
<dbReference type="PRINTS" id="PR01490">
    <property type="entry name" value="RTXTOXIND"/>
</dbReference>
<feature type="domain" description="AprE-like beta-barrel" evidence="12">
    <location>
        <begin position="324"/>
        <end position="412"/>
    </location>
</feature>
<evidence type="ECO:0000256" key="4">
    <source>
        <dbReference type="ARBA" id="ARBA00022475"/>
    </source>
</evidence>
<evidence type="ECO:0000256" key="1">
    <source>
        <dbReference type="ARBA" id="ARBA00004377"/>
    </source>
</evidence>
<dbReference type="InterPro" id="IPR010129">
    <property type="entry name" value="T1SS_HlyD"/>
</dbReference>
<accession>A0A832PMP7</accession>
<dbReference type="InterPro" id="IPR058982">
    <property type="entry name" value="Beta-barrel_AprE"/>
</dbReference>
<dbReference type="GO" id="GO:0005886">
    <property type="term" value="C:plasma membrane"/>
    <property type="evidence" value="ECO:0007669"/>
    <property type="project" value="UniProtKB-SubCell"/>
</dbReference>
<dbReference type="PANTHER" id="PTHR30386:SF26">
    <property type="entry name" value="TRANSPORT PROTEIN COMB"/>
    <property type="match status" value="1"/>
</dbReference>
<evidence type="ECO:0000259" key="12">
    <source>
        <dbReference type="Pfam" id="PF26002"/>
    </source>
</evidence>
<dbReference type="RefSeq" id="WP_303730415.1">
    <property type="nucleotide sequence ID" value="NZ_DULP01000143.1"/>
</dbReference>
<keyword evidence="5 9" id="KW-0997">Cell inner membrane</keyword>
<dbReference type="GO" id="GO:0015031">
    <property type="term" value="P:protein transport"/>
    <property type="evidence" value="ECO:0007669"/>
    <property type="project" value="InterPro"/>
</dbReference>
<keyword evidence="7 9" id="KW-1133">Transmembrane helix</keyword>
<keyword evidence="3 9" id="KW-0813">Transport</keyword>
<evidence type="ECO:0000256" key="9">
    <source>
        <dbReference type="RuleBase" id="RU365093"/>
    </source>
</evidence>
<sequence>MSTTQELDALVRELRGRSPLRASMLLLAIIALIVVGLVWAGLTEVDDVTRADGRIVPSSNVQVVQAAESGVLQALYVREGELVEEGALLMELDRTLLASQLDQEQQRAWGLVARIARLQAEIDGAGTLSFDPALIAATPAVVRSEAALFQARQDEIAAEIGVMERQRGQRRQEHREGLVEAETARAALALAEEEIAIMAPLVARRAEAETTLLALRRQQAEAQGREVRASAALLRLEEGLAEIDDQIAALRARMRAEALAHLALATAELAELETRLPALAQRVTRSELRAPVRGVVNQLHLTTLGGVAQAGEPLVELVPTGDTLLVEAYLRPADIAFVYPGQKVRVKITAYDYSRYGGLEGEIVRIGADAVPRPDGDERVFVVQVRTETNILDAEGTAVEIVPGMVAEVDLLAGRKTVLDYLTRPIIRVKDRAMRD</sequence>
<evidence type="ECO:0000256" key="3">
    <source>
        <dbReference type="ARBA" id="ARBA00022448"/>
    </source>
</evidence>
<feature type="domain" description="AprE-like long alpha-helical hairpin" evidence="11">
    <location>
        <begin position="99"/>
        <end position="281"/>
    </location>
</feature>
<dbReference type="Pfam" id="PF26002">
    <property type="entry name" value="Beta-barrel_AprE"/>
    <property type="match status" value="1"/>
</dbReference>
<evidence type="ECO:0000259" key="11">
    <source>
        <dbReference type="Pfam" id="PF25994"/>
    </source>
</evidence>
<dbReference type="InterPro" id="IPR050739">
    <property type="entry name" value="MFP"/>
</dbReference>
<comment type="similarity">
    <text evidence="2 9">Belongs to the membrane fusion protein (MFP) (TC 8.A.1) family.</text>
</comment>
<feature type="coiled-coil region" evidence="10">
    <location>
        <begin position="205"/>
        <end position="282"/>
    </location>
</feature>
<dbReference type="Pfam" id="PF25994">
    <property type="entry name" value="HH_AprE"/>
    <property type="match status" value="1"/>
</dbReference>
<evidence type="ECO:0000313" key="14">
    <source>
        <dbReference type="Proteomes" id="UP000580830"/>
    </source>
</evidence>
<dbReference type="Gene3D" id="2.40.30.170">
    <property type="match status" value="1"/>
</dbReference>
<protein>
    <recommendedName>
        <fullName evidence="9">Membrane fusion protein (MFP) family protein</fullName>
    </recommendedName>
</protein>
<keyword evidence="10" id="KW-0175">Coiled coil</keyword>
<organism evidence="13 14">
    <name type="scientific">Paracoccus solventivorans</name>
    <dbReference type="NCBI Taxonomy" id="53463"/>
    <lineage>
        <taxon>Bacteria</taxon>
        <taxon>Pseudomonadati</taxon>
        <taxon>Pseudomonadota</taxon>
        <taxon>Alphaproteobacteria</taxon>
        <taxon>Rhodobacterales</taxon>
        <taxon>Paracoccaceae</taxon>
        <taxon>Paracoccus</taxon>
    </lineage>
</organism>
<evidence type="ECO:0000313" key="13">
    <source>
        <dbReference type="EMBL" id="HHW34374.1"/>
    </source>
</evidence>
<dbReference type="InterPro" id="IPR058781">
    <property type="entry name" value="HH_AprE-like"/>
</dbReference>
<evidence type="ECO:0000256" key="5">
    <source>
        <dbReference type="ARBA" id="ARBA00022519"/>
    </source>
</evidence>
<evidence type="ECO:0000256" key="7">
    <source>
        <dbReference type="ARBA" id="ARBA00022989"/>
    </source>
</evidence>
<evidence type="ECO:0000256" key="6">
    <source>
        <dbReference type="ARBA" id="ARBA00022692"/>
    </source>
</evidence>
<dbReference type="PANTHER" id="PTHR30386">
    <property type="entry name" value="MEMBRANE FUSION SUBUNIT OF EMRAB-TOLC MULTIDRUG EFFLUX PUMP"/>
    <property type="match status" value="1"/>
</dbReference>
<comment type="subcellular location">
    <subcellularLocation>
        <location evidence="1 9">Cell inner membrane</location>
        <topology evidence="1 9">Single-pass membrane protein</topology>
    </subcellularLocation>
</comment>
<dbReference type="Proteomes" id="UP000580830">
    <property type="component" value="Unassembled WGS sequence"/>
</dbReference>
<keyword evidence="4 9" id="KW-1003">Cell membrane</keyword>
<dbReference type="AlphaFoldDB" id="A0A832PMP7"/>